<dbReference type="Gene3D" id="3.40.50.300">
    <property type="entry name" value="P-loop containing nucleotide triphosphate hydrolases"/>
    <property type="match status" value="1"/>
</dbReference>
<evidence type="ECO:0000313" key="3">
    <source>
        <dbReference type="EMBL" id="PLN82993.1"/>
    </source>
</evidence>
<dbReference type="OrthoDB" id="259708at2759"/>
<feature type="compositionally biased region" description="Low complexity" evidence="1">
    <location>
        <begin position="283"/>
        <end position="303"/>
    </location>
</feature>
<dbReference type="Pfam" id="PF02492">
    <property type="entry name" value="cobW"/>
    <property type="match status" value="1"/>
</dbReference>
<reference evidence="4" key="1">
    <citation type="submission" date="2017-12" db="EMBL/GenBank/DDBJ databases">
        <authorList>
            <consortium name="DOE Joint Genome Institute"/>
            <person name="Mondo S.J."/>
            <person name="Kjaerbolling I."/>
            <person name="Vesth T.C."/>
            <person name="Frisvad J.C."/>
            <person name="Nybo J.L."/>
            <person name="Theobald S."/>
            <person name="Kuo A."/>
            <person name="Bowyer P."/>
            <person name="Matsuda Y."/>
            <person name="Lyhne E.K."/>
            <person name="Kogle M.E."/>
            <person name="Clum A."/>
            <person name="Lipzen A."/>
            <person name="Salamov A."/>
            <person name="Ngan C.Y."/>
            <person name="Daum C."/>
            <person name="Chiniquy J."/>
            <person name="Barry K."/>
            <person name="LaButti K."/>
            <person name="Haridas S."/>
            <person name="Simmons B.A."/>
            <person name="Magnuson J.K."/>
            <person name="Mortensen U.H."/>
            <person name="Larsen T.O."/>
            <person name="Grigoriev I.V."/>
            <person name="Baker S.E."/>
            <person name="Andersen M.R."/>
            <person name="Nordberg H.P."/>
            <person name="Cantor M.N."/>
            <person name="Hua S.X."/>
        </authorList>
    </citation>
    <scope>NUCLEOTIDE SEQUENCE [LARGE SCALE GENOMIC DNA]</scope>
    <source>
        <strain evidence="4">IBT 19404</strain>
    </source>
</reference>
<proteinExistence type="predicted"/>
<dbReference type="PANTHER" id="PTHR13748:SF62">
    <property type="entry name" value="COBW DOMAIN-CONTAINING PROTEIN"/>
    <property type="match status" value="1"/>
</dbReference>
<dbReference type="GO" id="GO:0005737">
    <property type="term" value="C:cytoplasm"/>
    <property type="evidence" value="ECO:0007669"/>
    <property type="project" value="TreeGrafter"/>
</dbReference>
<gene>
    <name evidence="3" type="ORF">BDW42DRAFT_165569</name>
</gene>
<dbReference type="InterPro" id="IPR051316">
    <property type="entry name" value="Zinc-reg_GTPase_activator"/>
</dbReference>
<accession>A0A2J5HZS1</accession>
<dbReference type="Proteomes" id="UP000235023">
    <property type="component" value="Unassembled WGS sequence"/>
</dbReference>
<feature type="region of interest" description="Disordered" evidence="1">
    <location>
        <begin position="283"/>
        <end position="307"/>
    </location>
</feature>
<name>A0A2J5HZS1_9EURO</name>
<evidence type="ECO:0000259" key="2">
    <source>
        <dbReference type="Pfam" id="PF02492"/>
    </source>
</evidence>
<dbReference type="InterPro" id="IPR027417">
    <property type="entry name" value="P-loop_NTPase"/>
</dbReference>
<dbReference type="InterPro" id="IPR003495">
    <property type="entry name" value="CobW/HypB/UreG_nucleotide-bd"/>
</dbReference>
<dbReference type="CDD" id="cd03112">
    <property type="entry name" value="CobW-like"/>
    <property type="match status" value="1"/>
</dbReference>
<evidence type="ECO:0000256" key="1">
    <source>
        <dbReference type="SAM" id="MobiDB-lite"/>
    </source>
</evidence>
<keyword evidence="4" id="KW-1185">Reference proteome</keyword>
<evidence type="ECO:0000313" key="4">
    <source>
        <dbReference type="Proteomes" id="UP000235023"/>
    </source>
</evidence>
<feature type="domain" description="CobW/HypB/UreG nucleotide-binding" evidence="2">
    <location>
        <begin position="5"/>
        <end position="178"/>
    </location>
</feature>
<sequence>MSPIPITIITGFLGSGKTTLLLNLIPQLPKTYRLALLKNEFGDVAIDSQLASTNSISGVRELLNGCICCNLVGQLSDALDQLREQVQPDRIVIETSGSAFPATLAMEVNRLAREQPGTIALDGVISVIDVENWEGYEDTSYTAKLQAKYTDLIIFNKWENVSEREFDMCLDRVGDLEVDTPWVKSEKGRVDKDVLLGIDGALFAKEEDAEKARLLAPNGGHDDYEHEHKHDHQSEVEVLSVKLKAPSTHKEATVDVEALQRFLRSPPKEEVYRIKGILRCSSTTPPISSSDDDASTPAAPAASENKPTPQHYILNWAFGRWTTTPSDSVAETVDADAVVRMTLILARYESAKWKKKLEAGGLVQVVGESEGVELVVERLV</sequence>
<organism evidence="3 4">
    <name type="scientific">Aspergillus taichungensis</name>
    <dbReference type="NCBI Taxonomy" id="482145"/>
    <lineage>
        <taxon>Eukaryota</taxon>
        <taxon>Fungi</taxon>
        <taxon>Dikarya</taxon>
        <taxon>Ascomycota</taxon>
        <taxon>Pezizomycotina</taxon>
        <taxon>Eurotiomycetes</taxon>
        <taxon>Eurotiomycetidae</taxon>
        <taxon>Eurotiales</taxon>
        <taxon>Aspergillaceae</taxon>
        <taxon>Aspergillus</taxon>
        <taxon>Aspergillus subgen. Circumdati</taxon>
    </lineage>
</organism>
<dbReference type="AlphaFoldDB" id="A0A2J5HZS1"/>
<dbReference type="PANTHER" id="PTHR13748">
    <property type="entry name" value="COBW-RELATED"/>
    <property type="match status" value="1"/>
</dbReference>
<dbReference type="EMBL" id="KZ559522">
    <property type="protein sequence ID" value="PLN82993.1"/>
    <property type="molecule type" value="Genomic_DNA"/>
</dbReference>
<protein>
    <submittedName>
        <fullName evidence="3">CobW domain protein</fullName>
    </submittedName>
</protein>
<dbReference type="SUPFAM" id="SSF52540">
    <property type="entry name" value="P-loop containing nucleoside triphosphate hydrolases"/>
    <property type="match status" value="1"/>
</dbReference>